<dbReference type="KEGG" id="dmt:DESME_09640"/>
<dbReference type="HOGENOM" id="CLU_046484_5_0_9"/>
<evidence type="ECO:0000313" key="6">
    <source>
        <dbReference type="EMBL" id="AHF07262.1"/>
    </source>
</evidence>
<dbReference type="Proteomes" id="UP000010847">
    <property type="component" value="Chromosome"/>
</dbReference>
<dbReference type="eggNOG" id="COG1525">
    <property type="taxonomic scope" value="Bacteria"/>
</dbReference>
<dbReference type="GO" id="GO:0016787">
    <property type="term" value="F:hydrolase activity"/>
    <property type="evidence" value="ECO:0007669"/>
    <property type="project" value="UniProtKB-KW"/>
</dbReference>
<dbReference type="EMBL" id="CP007032">
    <property type="protein sequence ID" value="AHF07262.1"/>
    <property type="molecule type" value="Genomic_DNA"/>
</dbReference>
<reference evidence="6 7" key="1">
    <citation type="submission" date="2013-12" db="EMBL/GenBank/DDBJ databases">
        <authorList>
            <consortium name="DOE Joint Genome Institute"/>
            <person name="Smidt H."/>
            <person name="Huntemann M."/>
            <person name="Han J."/>
            <person name="Chen A."/>
            <person name="Kyrpides N."/>
            <person name="Mavromatis K."/>
            <person name="Markowitz V."/>
            <person name="Palaniappan K."/>
            <person name="Ivanova N."/>
            <person name="Schaumberg A."/>
            <person name="Pati A."/>
            <person name="Liolios K."/>
            <person name="Nordberg H.P."/>
            <person name="Cantor M.N."/>
            <person name="Hua S.X."/>
            <person name="Woyke T."/>
        </authorList>
    </citation>
    <scope>NUCLEOTIDE SEQUENCE [LARGE SCALE GENOMIC DNA]</scope>
    <source>
        <strain evidence="7">DSM 15288</strain>
    </source>
</reference>
<gene>
    <name evidence="6" type="ORF">DESME_09640</name>
</gene>
<dbReference type="GO" id="GO:0004519">
    <property type="term" value="F:endonuclease activity"/>
    <property type="evidence" value="ECO:0007669"/>
    <property type="project" value="UniProtKB-KW"/>
</dbReference>
<evidence type="ECO:0000256" key="1">
    <source>
        <dbReference type="ARBA" id="ARBA00022722"/>
    </source>
</evidence>
<keyword evidence="2" id="KW-0255">Endonuclease</keyword>
<dbReference type="InterPro" id="IPR035437">
    <property type="entry name" value="SNase_OB-fold_sf"/>
</dbReference>
<sequence>MKKIKRRAAAPLLTLFLAGLLGLGNYGVNVKPDWSGLPKSPNDSPITDNTASQPKPEFQQPESPARQREQETGICIIAYDGDTITVRLTQSPQNPIKVRLIGIDTPELKKGEFGETARDYLKSMVLGQKVRLVYDTDRLDKYGRTLAYVYLQDGTLINACLLEEGYARVMTVPPNIAHAAEFNQLQAEAKEKQKGIWSIPPPKSTWREEKIVQDWKF</sequence>
<dbReference type="PANTHER" id="PTHR12302">
    <property type="entry name" value="EBNA2 BINDING PROTEIN P100"/>
    <property type="match status" value="1"/>
</dbReference>
<feature type="domain" description="TNase-like" evidence="5">
    <location>
        <begin position="69"/>
        <end position="199"/>
    </location>
</feature>
<dbReference type="GO" id="GO:0003676">
    <property type="term" value="F:nucleic acid binding"/>
    <property type="evidence" value="ECO:0007669"/>
    <property type="project" value="InterPro"/>
</dbReference>
<proteinExistence type="predicted"/>
<dbReference type="PROSITE" id="PS50830">
    <property type="entry name" value="TNASE_3"/>
    <property type="match status" value="1"/>
</dbReference>
<dbReference type="InterPro" id="IPR016071">
    <property type="entry name" value="Staphylococal_nuclease_OB-fold"/>
</dbReference>
<evidence type="ECO:0000256" key="2">
    <source>
        <dbReference type="ARBA" id="ARBA00022759"/>
    </source>
</evidence>
<keyword evidence="3" id="KW-0378">Hydrolase</keyword>
<evidence type="ECO:0000256" key="4">
    <source>
        <dbReference type="SAM" id="MobiDB-lite"/>
    </source>
</evidence>
<dbReference type="OrthoDB" id="4376109at2"/>
<dbReference type="Pfam" id="PF00565">
    <property type="entry name" value="SNase"/>
    <property type="match status" value="1"/>
</dbReference>
<dbReference type="AlphaFoldDB" id="W0E938"/>
<dbReference type="Gene3D" id="2.40.50.90">
    <property type="match status" value="1"/>
</dbReference>
<dbReference type="STRING" id="871968.DESME_09640"/>
<dbReference type="SMART" id="SM00318">
    <property type="entry name" value="SNc"/>
    <property type="match status" value="1"/>
</dbReference>
<keyword evidence="1" id="KW-0540">Nuclease</keyword>
<keyword evidence="7" id="KW-1185">Reference proteome</keyword>
<protein>
    <submittedName>
        <fullName evidence="6">Thermonuclease</fullName>
    </submittedName>
</protein>
<dbReference type="RefSeq" id="WP_006716221.1">
    <property type="nucleotide sequence ID" value="NZ_CP007032.1"/>
</dbReference>
<feature type="region of interest" description="Disordered" evidence="4">
    <location>
        <begin position="36"/>
        <end position="68"/>
    </location>
</feature>
<dbReference type="PANTHER" id="PTHR12302:SF3">
    <property type="entry name" value="SERINE_THREONINE-PROTEIN KINASE 31"/>
    <property type="match status" value="1"/>
</dbReference>
<evidence type="ECO:0000313" key="7">
    <source>
        <dbReference type="Proteomes" id="UP000010847"/>
    </source>
</evidence>
<dbReference type="SUPFAM" id="SSF50199">
    <property type="entry name" value="Staphylococcal nuclease"/>
    <property type="match status" value="1"/>
</dbReference>
<feature type="compositionally biased region" description="Polar residues" evidence="4">
    <location>
        <begin position="41"/>
        <end position="53"/>
    </location>
</feature>
<accession>W0E938</accession>
<evidence type="ECO:0000259" key="5">
    <source>
        <dbReference type="PROSITE" id="PS50830"/>
    </source>
</evidence>
<dbReference type="PROSITE" id="PS01284">
    <property type="entry name" value="TNASE_2"/>
    <property type="match status" value="1"/>
</dbReference>
<evidence type="ECO:0000256" key="3">
    <source>
        <dbReference type="ARBA" id="ARBA00022801"/>
    </source>
</evidence>
<organism evidence="6 7">
    <name type="scientific">Desulfitobacterium metallireducens DSM 15288</name>
    <dbReference type="NCBI Taxonomy" id="871968"/>
    <lineage>
        <taxon>Bacteria</taxon>
        <taxon>Bacillati</taxon>
        <taxon>Bacillota</taxon>
        <taxon>Clostridia</taxon>
        <taxon>Eubacteriales</taxon>
        <taxon>Desulfitobacteriaceae</taxon>
        <taxon>Desulfitobacterium</taxon>
    </lineage>
</organism>
<dbReference type="CDD" id="cd00175">
    <property type="entry name" value="SNc"/>
    <property type="match status" value="1"/>
</dbReference>
<dbReference type="InterPro" id="IPR002071">
    <property type="entry name" value="Thermonucl_AS"/>
</dbReference>
<name>W0E938_9FIRM</name>